<dbReference type="PANTHER" id="PTHR31342:SF43">
    <property type="entry name" value="F11A17.16"/>
    <property type="match status" value="1"/>
</dbReference>
<dbReference type="InterPro" id="IPR040265">
    <property type="entry name" value="CHUP1/IPGA1-like"/>
</dbReference>
<dbReference type="Proteomes" id="UP001140949">
    <property type="component" value="Unassembled WGS sequence"/>
</dbReference>
<name>A0AAX6I673_IRIPA</name>
<dbReference type="AlphaFoldDB" id="A0AAX6I673"/>
<dbReference type="EMBL" id="JANAVB010004600">
    <property type="protein sequence ID" value="KAJ6848254.1"/>
    <property type="molecule type" value="Genomic_DNA"/>
</dbReference>
<evidence type="ECO:0000313" key="3">
    <source>
        <dbReference type="EMBL" id="KAJ6848254.1"/>
    </source>
</evidence>
<gene>
    <name evidence="3" type="ORF">M6B38_273395</name>
</gene>
<feature type="compositionally biased region" description="Pro residues" evidence="2">
    <location>
        <begin position="263"/>
        <end position="275"/>
    </location>
</feature>
<sequence length="569" mass="63058">MKQELSAGDQPSSSPAARARVTRTRDSTRPESPDGVSLSAPVSKPRLKHSLPDGNGNARPRRAVLTSKLKLAGDSLEPAPKEREPKIAVRSGGMRTVENYARLRRSLDDDAECKGAEYETDGKAKDGLQRRRPDASEGSVVEDLQSEVSSLRTQLEKLQSLNAVLESRNDQLAKDLSAAEEKIKNLEKGNQAEPVQPAEFKDVRELIAKKLDLLQGKKEELKGNGPTKMQPVAAEQGANSSVTQSKVSRPPPPAPSQPASLAGPPPPPPPPPPRSLLPRTSTMQNANSLVDFYHSLNKRDGKKEALGGGNCSSQGVNNARNSIVDELQNRSAHLLAIKADVEKRGEFINLLIQKVQAAAFDDMEDVLNFVDWLDNQLSVLADERAVLRHFKWPERKADALREAAFEYRDLKHLEIEVLSLEDDVSVPCDASLKKIAALLDKCERSVQRLVRLRDTTKVSYRDCRIPTGWMLDTGIVSKIKMASVKLAKVYMKRVSAELELARHLEKETAQEALLYQGVHFAYRAYQASLYFAGGLDFETMRAFEDLKERAQRLHRRGSRQLLHSATLPN</sequence>
<feature type="region of interest" description="Disordered" evidence="2">
    <location>
        <begin position="1"/>
        <end position="91"/>
    </location>
</feature>
<evidence type="ECO:0000313" key="4">
    <source>
        <dbReference type="Proteomes" id="UP001140949"/>
    </source>
</evidence>
<protein>
    <submittedName>
        <fullName evidence="3">Protein CHUP1, chloroplastic</fullName>
    </submittedName>
</protein>
<organism evidence="3 4">
    <name type="scientific">Iris pallida</name>
    <name type="common">Sweet iris</name>
    <dbReference type="NCBI Taxonomy" id="29817"/>
    <lineage>
        <taxon>Eukaryota</taxon>
        <taxon>Viridiplantae</taxon>
        <taxon>Streptophyta</taxon>
        <taxon>Embryophyta</taxon>
        <taxon>Tracheophyta</taxon>
        <taxon>Spermatophyta</taxon>
        <taxon>Magnoliopsida</taxon>
        <taxon>Liliopsida</taxon>
        <taxon>Asparagales</taxon>
        <taxon>Iridaceae</taxon>
        <taxon>Iridoideae</taxon>
        <taxon>Irideae</taxon>
        <taxon>Iris</taxon>
    </lineage>
</organism>
<feature type="region of interest" description="Disordered" evidence="2">
    <location>
        <begin position="107"/>
        <end position="143"/>
    </location>
</feature>
<keyword evidence="4" id="KW-1185">Reference proteome</keyword>
<reference evidence="3" key="2">
    <citation type="submission" date="2023-04" db="EMBL/GenBank/DDBJ databases">
        <authorList>
            <person name="Bruccoleri R.E."/>
            <person name="Oakeley E.J."/>
            <person name="Faust A.-M."/>
            <person name="Dessus-Babus S."/>
            <person name="Altorfer M."/>
            <person name="Burckhardt D."/>
            <person name="Oertli M."/>
            <person name="Naumann U."/>
            <person name="Petersen F."/>
            <person name="Wong J."/>
        </authorList>
    </citation>
    <scope>NUCLEOTIDE SEQUENCE</scope>
    <source>
        <strain evidence="3">GSM-AAB239-AS_SAM_17_03QT</strain>
        <tissue evidence="3">Leaf</tissue>
    </source>
</reference>
<feature type="compositionally biased region" description="Basic and acidic residues" evidence="2">
    <location>
        <begin position="107"/>
        <end position="135"/>
    </location>
</feature>
<accession>A0AAX6I673</accession>
<feature type="compositionally biased region" description="Basic and acidic residues" evidence="2">
    <location>
        <begin position="23"/>
        <end position="32"/>
    </location>
</feature>
<comment type="caution">
    <text evidence="3">The sequence shown here is derived from an EMBL/GenBank/DDBJ whole genome shotgun (WGS) entry which is preliminary data.</text>
</comment>
<keyword evidence="1" id="KW-0175">Coiled coil</keyword>
<dbReference type="GO" id="GO:0055028">
    <property type="term" value="C:cortical microtubule"/>
    <property type="evidence" value="ECO:0007669"/>
    <property type="project" value="TreeGrafter"/>
</dbReference>
<evidence type="ECO:0000256" key="1">
    <source>
        <dbReference type="ARBA" id="ARBA00023054"/>
    </source>
</evidence>
<evidence type="ECO:0000256" key="2">
    <source>
        <dbReference type="SAM" id="MobiDB-lite"/>
    </source>
</evidence>
<feature type="compositionally biased region" description="Polar residues" evidence="2">
    <location>
        <begin position="237"/>
        <end position="247"/>
    </location>
</feature>
<dbReference type="GO" id="GO:0072699">
    <property type="term" value="P:protein localization to cortical microtubule cytoskeleton"/>
    <property type="evidence" value="ECO:0007669"/>
    <property type="project" value="TreeGrafter"/>
</dbReference>
<feature type="region of interest" description="Disordered" evidence="2">
    <location>
        <begin position="215"/>
        <end position="280"/>
    </location>
</feature>
<dbReference type="PANTHER" id="PTHR31342">
    <property type="entry name" value="PROTEIN CHUP1, CHLOROPLASTIC"/>
    <property type="match status" value="1"/>
</dbReference>
<proteinExistence type="predicted"/>
<reference evidence="3" key="1">
    <citation type="journal article" date="2023" name="GigaByte">
        <title>Genome assembly of the bearded iris, Iris pallida Lam.</title>
        <authorList>
            <person name="Bruccoleri R.E."/>
            <person name="Oakeley E.J."/>
            <person name="Faust A.M.E."/>
            <person name="Altorfer M."/>
            <person name="Dessus-Babus S."/>
            <person name="Burckhardt D."/>
            <person name="Oertli M."/>
            <person name="Naumann U."/>
            <person name="Petersen F."/>
            <person name="Wong J."/>
        </authorList>
    </citation>
    <scope>NUCLEOTIDE SEQUENCE</scope>
    <source>
        <strain evidence="3">GSM-AAB239-AS_SAM_17_03QT</strain>
    </source>
</reference>